<reference evidence="8" key="1">
    <citation type="journal article" date="2021" name="PeerJ">
        <title>Extensive microbial diversity within the chicken gut microbiome revealed by metagenomics and culture.</title>
        <authorList>
            <person name="Gilroy R."/>
            <person name="Ravi A."/>
            <person name="Getino M."/>
            <person name="Pursley I."/>
            <person name="Horton D.L."/>
            <person name="Alikhan N.F."/>
            <person name="Baker D."/>
            <person name="Gharbi K."/>
            <person name="Hall N."/>
            <person name="Watson M."/>
            <person name="Adriaenssens E.M."/>
            <person name="Foster-Nyarko E."/>
            <person name="Jarju S."/>
            <person name="Secka A."/>
            <person name="Antonio M."/>
            <person name="Oren A."/>
            <person name="Chaudhuri R.R."/>
            <person name="La Ragione R."/>
            <person name="Hildebrand F."/>
            <person name="Pallen M.J."/>
        </authorList>
    </citation>
    <scope>NUCLEOTIDE SEQUENCE</scope>
    <source>
        <strain evidence="8">ChiHjej13B12-24818</strain>
    </source>
</reference>
<dbReference type="GO" id="GO:0008270">
    <property type="term" value="F:zinc ion binding"/>
    <property type="evidence" value="ECO:0007669"/>
    <property type="project" value="UniProtKB-KW"/>
</dbReference>
<evidence type="ECO:0000313" key="9">
    <source>
        <dbReference type="Proteomes" id="UP000823823"/>
    </source>
</evidence>
<name>A0A9D2RNS2_9MICO</name>
<keyword evidence="2" id="KW-0863">Zinc-finger</keyword>
<protein>
    <submittedName>
        <fullName evidence="8">TraR/DksA C4-type zinc finger protein</fullName>
    </submittedName>
</protein>
<keyword evidence="5" id="KW-0175">Coiled coil</keyword>
<reference evidence="8" key="2">
    <citation type="submission" date="2021-04" db="EMBL/GenBank/DDBJ databases">
        <authorList>
            <person name="Gilroy R."/>
        </authorList>
    </citation>
    <scope>NUCLEOTIDE SEQUENCE</scope>
    <source>
        <strain evidence="8">ChiHjej13B12-24818</strain>
    </source>
</reference>
<keyword evidence="3" id="KW-0862">Zinc</keyword>
<comment type="caution">
    <text evidence="8">The sequence shown here is derived from an EMBL/GenBank/DDBJ whole genome shotgun (WGS) entry which is preliminary data.</text>
</comment>
<feature type="compositionally biased region" description="Low complexity" evidence="6">
    <location>
        <begin position="1"/>
        <end position="14"/>
    </location>
</feature>
<dbReference type="InterPro" id="IPR000962">
    <property type="entry name" value="Znf_DskA_TraR"/>
</dbReference>
<dbReference type="Pfam" id="PF01258">
    <property type="entry name" value="zf-dskA_traR"/>
    <property type="match status" value="1"/>
</dbReference>
<feature type="domain" description="Zinc finger DksA/TraR C4-type" evidence="7">
    <location>
        <begin position="95"/>
        <end position="122"/>
    </location>
</feature>
<feature type="region of interest" description="Disordered" evidence="6">
    <location>
        <begin position="1"/>
        <end position="22"/>
    </location>
</feature>
<dbReference type="Proteomes" id="UP000823823">
    <property type="component" value="Unassembled WGS sequence"/>
</dbReference>
<dbReference type="PROSITE" id="PS51128">
    <property type="entry name" value="ZF_DKSA_2"/>
    <property type="match status" value="1"/>
</dbReference>
<evidence type="ECO:0000256" key="5">
    <source>
        <dbReference type="SAM" id="Coils"/>
    </source>
</evidence>
<proteinExistence type="predicted"/>
<evidence type="ECO:0000256" key="1">
    <source>
        <dbReference type="ARBA" id="ARBA00022723"/>
    </source>
</evidence>
<accession>A0A9D2RNS2</accession>
<gene>
    <name evidence="8" type="ORF">H9786_01600</name>
</gene>
<sequence length="123" mass="13465">MDEQPSSSAAAAPESRAEQIDARRRTVLQQLGELDEELDALRRTRAGISDDDEHDPDGVPFSAQWSRLEGLKRNKLDALTMIDEAEARRASGEDGRCRLCGGRIAPARLEARPEATTCIDCAS</sequence>
<evidence type="ECO:0000313" key="8">
    <source>
        <dbReference type="EMBL" id="HJB09217.1"/>
    </source>
</evidence>
<dbReference type="Gene3D" id="1.20.120.910">
    <property type="entry name" value="DksA, coiled-coil domain"/>
    <property type="match status" value="1"/>
</dbReference>
<feature type="zinc finger region" description="dksA C4-type" evidence="4">
    <location>
        <begin position="97"/>
        <end position="121"/>
    </location>
</feature>
<feature type="coiled-coil region" evidence="5">
    <location>
        <begin position="24"/>
        <end position="88"/>
    </location>
</feature>
<evidence type="ECO:0000256" key="3">
    <source>
        <dbReference type="ARBA" id="ARBA00022833"/>
    </source>
</evidence>
<organism evidence="8 9">
    <name type="scientific">Candidatus Brachybacterium merdavium</name>
    <dbReference type="NCBI Taxonomy" id="2838513"/>
    <lineage>
        <taxon>Bacteria</taxon>
        <taxon>Bacillati</taxon>
        <taxon>Actinomycetota</taxon>
        <taxon>Actinomycetes</taxon>
        <taxon>Micrococcales</taxon>
        <taxon>Dermabacteraceae</taxon>
        <taxon>Brachybacterium</taxon>
    </lineage>
</organism>
<evidence type="ECO:0000256" key="2">
    <source>
        <dbReference type="ARBA" id="ARBA00022771"/>
    </source>
</evidence>
<dbReference type="EMBL" id="DWZH01000012">
    <property type="protein sequence ID" value="HJB09217.1"/>
    <property type="molecule type" value="Genomic_DNA"/>
</dbReference>
<evidence type="ECO:0000256" key="6">
    <source>
        <dbReference type="SAM" id="MobiDB-lite"/>
    </source>
</evidence>
<evidence type="ECO:0000256" key="4">
    <source>
        <dbReference type="PROSITE-ProRule" id="PRU00510"/>
    </source>
</evidence>
<keyword evidence="1" id="KW-0479">Metal-binding</keyword>
<dbReference type="AlphaFoldDB" id="A0A9D2RNS2"/>
<evidence type="ECO:0000259" key="7">
    <source>
        <dbReference type="Pfam" id="PF01258"/>
    </source>
</evidence>